<dbReference type="GO" id="GO:0016810">
    <property type="term" value="F:hydrolase activity, acting on carbon-nitrogen (but not peptide) bonds"/>
    <property type="evidence" value="ECO:0007669"/>
    <property type="project" value="InterPro"/>
</dbReference>
<dbReference type="InterPro" id="IPR002509">
    <property type="entry name" value="NODB_dom"/>
</dbReference>
<dbReference type="AlphaFoldDB" id="Q21WP4"/>
<dbReference type="CDD" id="cd10918">
    <property type="entry name" value="CE4_NodB_like_5s_6s"/>
    <property type="match status" value="1"/>
</dbReference>
<gene>
    <name evidence="4" type="ordered locus">Rfer_2084</name>
</gene>
<name>Q21WP4_ALBFT</name>
<dbReference type="InterPro" id="IPR051398">
    <property type="entry name" value="Polysacch_Deacetylase"/>
</dbReference>
<dbReference type="GO" id="GO:0005975">
    <property type="term" value="P:carbohydrate metabolic process"/>
    <property type="evidence" value="ECO:0007669"/>
    <property type="project" value="InterPro"/>
</dbReference>
<evidence type="ECO:0000313" key="4">
    <source>
        <dbReference type="EMBL" id="ABD69809.1"/>
    </source>
</evidence>
<evidence type="ECO:0000256" key="1">
    <source>
        <dbReference type="ARBA" id="ARBA00004613"/>
    </source>
</evidence>
<sequence>MPNLLTANLSSIPILMYHQIETAPPKGAVFRSLCVSPGDFARQMALLDLLGYRGLSMSALMPYLMGKQTGKVVGLTFDDGYLNNLTNALPVLTRHGFSSTCYAVSQQLGKSNEWDRKVGIAQTPLMNASHLRQWLAGGQEVGAHTRHHVRLTQTDMATCMKEITLCKSELEQMTDSPVRHFCYPYGDYTADHIAMARAAGFDSVTTTQRGRCQAQEDTMQLPRIPVVRSTSLLMLWLKVATRYEDRRRA</sequence>
<organism evidence="4 5">
    <name type="scientific">Albidiferax ferrireducens (strain ATCC BAA-621 / DSM 15236 / T118)</name>
    <name type="common">Rhodoferax ferrireducens</name>
    <dbReference type="NCBI Taxonomy" id="338969"/>
    <lineage>
        <taxon>Bacteria</taxon>
        <taxon>Pseudomonadati</taxon>
        <taxon>Pseudomonadota</taxon>
        <taxon>Betaproteobacteria</taxon>
        <taxon>Burkholderiales</taxon>
        <taxon>Comamonadaceae</taxon>
        <taxon>Rhodoferax</taxon>
    </lineage>
</organism>
<evidence type="ECO:0000256" key="2">
    <source>
        <dbReference type="ARBA" id="ARBA00022729"/>
    </source>
</evidence>
<dbReference type="InterPro" id="IPR011330">
    <property type="entry name" value="Glyco_hydro/deAcase_b/a-brl"/>
</dbReference>
<dbReference type="Gene3D" id="3.20.20.370">
    <property type="entry name" value="Glycoside hydrolase/deacetylase"/>
    <property type="match status" value="1"/>
</dbReference>
<dbReference type="OrthoDB" id="9814639at2"/>
<dbReference type="eggNOG" id="COG0726">
    <property type="taxonomic scope" value="Bacteria"/>
</dbReference>
<dbReference type="PROSITE" id="PS51677">
    <property type="entry name" value="NODB"/>
    <property type="match status" value="1"/>
</dbReference>
<reference evidence="5" key="1">
    <citation type="submission" date="2006-02" db="EMBL/GenBank/DDBJ databases">
        <title>Complete sequence of chromosome of Rhodoferax ferrireducens DSM 15236.</title>
        <authorList>
            <person name="Copeland A."/>
            <person name="Lucas S."/>
            <person name="Lapidus A."/>
            <person name="Barry K."/>
            <person name="Detter J.C."/>
            <person name="Glavina del Rio T."/>
            <person name="Hammon N."/>
            <person name="Israni S."/>
            <person name="Pitluck S."/>
            <person name="Brettin T."/>
            <person name="Bruce D."/>
            <person name="Han C."/>
            <person name="Tapia R."/>
            <person name="Gilna P."/>
            <person name="Kiss H."/>
            <person name="Schmutz J."/>
            <person name="Larimer F."/>
            <person name="Land M."/>
            <person name="Kyrpides N."/>
            <person name="Ivanova N."/>
            <person name="Richardson P."/>
        </authorList>
    </citation>
    <scope>NUCLEOTIDE SEQUENCE [LARGE SCALE GENOMIC DNA]</scope>
    <source>
        <strain evidence="5">ATCC BAA-621 / DSM 15236 / T118</strain>
    </source>
</reference>
<dbReference type="SUPFAM" id="SSF88713">
    <property type="entry name" value="Glycoside hydrolase/deacetylase"/>
    <property type="match status" value="1"/>
</dbReference>
<protein>
    <submittedName>
        <fullName evidence="4">Polysaccharide deacetylase</fullName>
    </submittedName>
</protein>
<evidence type="ECO:0000259" key="3">
    <source>
        <dbReference type="PROSITE" id="PS51677"/>
    </source>
</evidence>
<feature type="domain" description="NodB homology" evidence="3">
    <location>
        <begin position="71"/>
        <end position="249"/>
    </location>
</feature>
<dbReference type="KEGG" id="rfr:Rfer_2084"/>
<proteinExistence type="predicted"/>
<dbReference type="GO" id="GO:0005576">
    <property type="term" value="C:extracellular region"/>
    <property type="evidence" value="ECO:0007669"/>
    <property type="project" value="UniProtKB-SubCell"/>
</dbReference>
<dbReference type="HOGENOM" id="CLU_030024_5_2_4"/>
<dbReference type="EMBL" id="CP000267">
    <property type="protein sequence ID" value="ABD69809.1"/>
    <property type="molecule type" value="Genomic_DNA"/>
</dbReference>
<keyword evidence="5" id="KW-1185">Reference proteome</keyword>
<accession>Q21WP4</accession>
<dbReference type="STRING" id="338969.Rfer_2084"/>
<dbReference type="Proteomes" id="UP000008332">
    <property type="component" value="Chromosome"/>
</dbReference>
<keyword evidence="2" id="KW-0732">Signal</keyword>
<dbReference type="RefSeq" id="WP_011464377.1">
    <property type="nucleotide sequence ID" value="NC_007908.1"/>
</dbReference>
<dbReference type="PANTHER" id="PTHR34216:SF3">
    <property type="entry name" value="POLY-BETA-1,6-N-ACETYL-D-GLUCOSAMINE N-DEACETYLASE"/>
    <property type="match status" value="1"/>
</dbReference>
<comment type="subcellular location">
    <subcellularLocation>
        <location evidence="1">Secreted</location>
    </subcellularLocation>
</comment>
<evidence type="ECO:0000313" key="5">
    <source>
        <dbReference type="Proteomes" id="UP000008332"/>
    </source>
</evidence>
<dbReference type="Pfam" id="PF01522">
    <property type="entry name" value="Polysacc_deac_1"/>
    <property type="match status" value="1"/>
</dbReference>
<dbReference type="PANTHER" id="PTHR34216">
    <property type="match status" value="1"/>
</dbReference>